<evidence type="ECO:0000259" key="3">
    <source>
        <dbReference type="PROSITE" id="PS51253"/>
    </source>
</evidence>
<comment type="caution">
    <text evidence="4">The sequence shown here is derived from an EMBL/GenBank/DDBJ whole genome shotgun (WGS) entry which is preliminary data.</text>
</comment>
<organism evidence="4 5">
    <name type="scientific">Araneus ventricosus</name>
    <name type="common">Orbweaver spider</name>
    <name type="synonym">Epeira ventricosa</name>
    <dbReference type="NCBI Taxonomy" id="182803"/>
    <lineage>
        <taxon>Eukaryota</taxon>
        <taxon>Metazoa</taxon>
        <taxon>Ecdysozoa</taxon>
        <taxon>Arthropoda</taxon>
        <taxon>Chelicerata</taxon>
        <taxon>Arachnida</taxon>
        <taxon>Araneae</taxon>
        <taxon>Araneomorphae</taxon>
        <taxon>Entelegynae</taxon>
        <taxon>Araneoidea</taxon>
        <taxon>Araneidae</taxon>
        <taxon>Araneus</taxon>
    </lineage>
</organism>
<evidence type="ECO:0000256" key="2">
    <source>
        <dbReference type="ARBA" id="ARBA00023125"/>
    </source>
</evidence>
<dbReference type="PROSITE" id="PS51253">
    <property type="entry name" value="HTH_CENPB"/>
    <property type="match status" value="1"/>
</dbReference>
<dbReference type="SMART" id="SM00674">
    <property type="entry name" value="CENPB"/>
    <property type="match status" value="1"/>
</dbReference>
<evidence type="ECO:0000256" key="1">
    <source>
        <dbReference type="ARBA" id="ARBA00004123"/>
    </source>
</evidence>
<dbReference type="InterPro" id="IPR006600">
    <property type="entry name" value="HTH_CenpB_DNA-bd_dom"/>
</dbReference>
<dbReference type="InterPro" id="IPR009057">
    <property type="entry name" value="Homeodomain-like_sf"/>
</dbReference>
<dbReference type="AlphaFoldDB" id="A0A4Y2EQT6"/>
<keyword evidence="5" id="KW-1185">Reference proteome</keyword>
<dbReference type="PANTHER" id="PTHR19303">
    <property type="entry name" value="TRANSPOSON"/>
    <property type="match status" value="1"/>
</dbReference>
<keyword evidence="2" id="KW-0238">DNA-binding</keyword>
<dbReference type="PANTHER" id="PTHR19303:SF73">
    <property type="entry name" value="PROTEIN PDC2"/>
    <property type="match status" value="1"/>
</dbReference>
<dbReference type="GO" id="GO:0003677">
    <property type="term" value="F:DNA binding"/>
    <property type="evidence" value="ECO:0007669"/>
    <property type="project" value="UniProtKB-KW"/>
</dbReference>
<dbReference type="OrthoDB" id="125347at2759"/>
<proteinExistence type="predicted"/>
<dbReference type="SUPFAM" id="SSF46689">
    <property type="entry name" value="Homeodomain-like"/>
    <property type="match status" value="1"/>
</dbReference>
<dbReference type="InterPro" id="IPR050863">
    <property type="entry name" value="CenT-Element_Derived"/>
</dbReference>
<comment type="subcellular location">
    <subcellularLocation>
        <location evidence="1">Nucleus</location>
    </subcellularLocation>
</comment>
<sequence>MLLKKFEGNPCTPKKAFAEHFNVPESTLRGIFKNREAIIEVHRECGIQSKKRSRIQSGKFEEFEKVLVLWFKEARASNIPVNVELLREKAVQLSKSFEMENFSASHGWVEKFKNRHGLAACVLSGESASVNEGNVAQWKEDLAILVNVYEQKNIYNCDETGLSFN</sequence>
<dbReference type="Proteomes" id="UP000499080">
    <property type="component" value="Unassembled WGS sequence"/>
</dbReference>
<reference evidence="4 5" key="1">
    <citation type="journal article" date="2019" name="Sci. Rep.">
        <title>Orb-weaving spider Araneus ventricosus genome elucidates the spidroin gene catalogue.</title>
        <authorList>
            <person name="Kono N."/>
            <person name="Nakamura H."/>
            <person name="Ohtoshi R."/>
            <person name="Moran D.A.P."/>
            <person name="Shinohara A."/>
            <person name="Yoshida Y."/>
            <person name="Fujiwara M."/>
            <person name="Mori M."/>
            <person name="Tomita M."/>
            <person name="Arakawa K."/>
        </authorList>
    </citation>
    <scope>NUCLEOTIDE SEQUENCE [LARGE SCALE GENOMIC DNA]</scope>
</reference>
<dbReference type="GO" id="GO:0005634">
    <property type="term" value="C:nucleus"/>
    <property type="evidence" value="ECO:0007669"/>
    <property type="project" value="UniProtKB-SubCell"/>
</dbReference>
<evidence type="ECO:0000313" key="5">
    <source>
        <dbReference type="Proteomes" id="UP000499080"/>
    </source>
</evidence>
<protein>
    <submittedName>
        <fullName evidence="4">Major centromere autoantigen B</fullName>
    </submittedName>
</protein>
<evidence type="ECO:0000313" key="4">
    <source>
        <dbReference type="EMBL" id="GBM31201.1"/>
    </source>
</evidence>
<gene>
    <name evidence="4" type="primary">Cenpb_5</name>
    <name evidence="4" type="ORF">AVEN_193334_1</name>
</gene>
<feature type="domain" description="HTH CENPB-type" evidence="3">
    <location>
        <begin position="51"/>
        <end position="122"/>
    </location>
</feature>
<dbReference type="EMBL" id="BGPR01000678">
    <property type="protein sequence ID" value="GBM31201.1"/>
    <property type="molecule type" value="Genomic_DNA"/>
</dbReference>
<dbReference type="Gene3D" id="1.10.10.60">
    <property type="entry name" value="Homeodomain-like"/>
    <property type="match status" value="2"/>
</dbReference>
<accession>A0A4Y2EQT6</accession>
<dbReference type="Pfam" id="PF03221">
    <property type="entry name" value="HTH_Tnp_Tc5"/>
    <property type="match status" value="1"/>
</dbReference>
<name>A0A4Y2EQT6_ARAVE</name>